<reference evidence="2" key="1">
    <citation type="submission" date="2022-11" db="UniProtKB">
        <authorList>
            <consortium name="WormBaseParasite"/>
        </authorList>
    </citation>
    <scope>IDENTIFICATION</scope>
</reference>
<dbReference type="Proteomes" id="UP000887540">
    <property type="component" value="Unplaced"/>
</dbReference>
<dbReference type="WBParaSite" id="ACRNAN_scaffold1402.g32467.t1">
    <property type="protein sequence ID" value="ACRNAN_scaffold1402.g32467.t1"/>
    <property type="gene ID" value="ACRNAN_scaffold1402.g32467"/>
</dbReference>
<name>A0A914CSF8_9BILA</name>
<organism evidence="1 2">
    <name type="scientific">Acrobeloides nanus</name>
    <dbReference type="NCBI Taxonomy" id="290746"/>
    <lineage>
        <taxon>Eukaryota</taxon>
        <taxon>Metazoa</taxon>
        <taxon>Ecdysozoa</taxon>
        <taxon>Nematoda</taxon>
        <taxon>Chromadorea</taxon>
        <taxon>Rhabditida</taxon>
        <taxon>Tylenchina</taxon>
        <taxon>Cephalobomorpha</taxon>
        <taxon>Cephaloboidea</taxon>
        <taxon>Cephalobidae</taxon>
        <taxon>Acrobeloides</taxon>
    </lineage>
</organism>
<evidence type="ECO:0000313" key="2">
    <source>
        <dbReference type="WBParaSite" id="ACRNAN_scaffold1402.g32467.t1"/>
    </source>
</evidence>
<sequence length="176" mass="19353">MCTWSTTRQTCIGTYDPACATGEAFQQALGVTQQDAYEYLTFYVTDNWECGPGYSDMVANYYCLENVHLYHNGDRLACLSAYNATIQQNGFTCGALANYTTCYINVYTKYCGAIGGYIGCNLVEVGALVGAPYCADQLPTCSKNFGAHKPFGMRRKLAAMRLAQKNHNKDDASKIV</sequence>
<keyword evidence="1" id="KW-1185">Reference proteome</keyword>
<protein>
    <submittedName>
        <fullName evidence="2">Uncharacterized protein</fullName>
    </submittedName>
</protein>
<dbReference type="PANTHER" id="PTHR35014">
    <property type="entry name" value="INFECTION RESPONSE PROTEIN-RELATED"/>
    <property type="match status" value="1"/>
</dbReference>
<dbReference type="AlphaFoldDB" id="A0A914CSF8"/>
<accession>A0A914CSF8</accession>
<proteinExistence type="predicted"/>
<dbReference type="PANTHER" id="PTHR35014:SF1">
    <property type="entry name" value="INFECTION RESPONSE PROTEIN"/>
    <property type="match status" value="1"/>
</dbReference>
<evidence type="ECO:0000313" key="1">
    <source>
        <dbReference type="Proteomes" id="UP000887540"/>
    </source>
</evidence>